<dbReference type="PROSITE" id="PS50222">
    <property type="entry name" value="EF_HAND_2"/>
    <property type="match status" value="3"/>
</dbReference>
<gene>
    <name evidence="4" type="ORF">LSH36_434g02037</name>
</gene>
<evidence type="ECO:0000256" key="2">
    <source>
        <dbReference type="SAM" id="MobiDB-lite"/>
    </source>
</evidence>
<accession>A0AAD9JB79</accession>
<dbReference type="GO" id="GO:1900271">
    <property type="term" value="P:regulation of long-term synaptic potentiation"/>
    <property type="evidence" value="ECO:0007669"/>
    <property type="project" value="TreeGrafter"/>
</dbReference>
<dbReference type="InterPro" id="IPR011992">
    <property type="entry name" value="EF-hand-dom_pair"/>
</dbReference>
<sequence>MTKPTSILVQQVVFKHTWQDSEDKRTSTGCCGLTFIKRSHNRRSKRQKDSTQDNKDNKETKDIVDAELTKDPESSQINLGNPINLAGITLNLNVTPSTNMDKSHQEPDNRLEEFKQLFCGGNELHSVDFIRIWGFYDKVMSYHVNSYHVVSYHARSTMIKDRVPVFHGPHPDQDHSGYLETKELDKFIKDLILQKGQKPYPDMVKDVREAVLKSADINKDGKIELSEFARCLPVEKNFLLQFDNSRNVERISFSHTNKHFPCNDLVPRIPREDIILDILSSLYHHSIIAALSYHQSGVIVQKMTTAIHHIPPRRPDPTQLDITLYMLTRKEFNEIFKHYDPDGNGFIEGHEILALLRDILSKLGMNVGAQELIEYRDNVIKVYDKNADGKLSRDELGMLLSVDK</sequence>
<feature type="compositionally biased region" description="Basic and acidic residues" evidence="2">
    <location>
        <begin position="47"/>
        <end position="65"/>
    </location>
</feature>
<dbReference type="PANTHER" id="PTHR19972:SF10">
    <property type="entry name" value="CALBINDIN-32"/>
    <property type="match status" value="1"/>
</dbReference>
<dbReference type="GO" id="GO:0099509">
    <property type="term" value="P:regulation of presynaptic cytosolic calcium ion concentration"/>
    <property type="evidence" value="ECO:0007669"/>
    <property type="project" value="TreeGrafter"/>
</dbReference>
<dbReference type="InterPro" id="IPR018247">
    <property type="entry name" value="EF_Hand_1_Ca_BS"/>
</dbReference>
<dbReference type="Pfam" id="PF13499">
    <property type="entry name" value="EF-hand_7"/>
    <property type="match status" value="2"/>
</dbReference>
<dbReference type="GO" id="GO:0005634">
    <property type="term" value="C:nucleus"/>
    <property type="evidence" value="ECO:0007669"/>
    <property type="project" value="TreeGrafter"/>
</dbReference>
<feature type="domain" description="EF-hand" evidence="3">
    <location>
        <begin position="371"/>
        <end position="404"/>
    </location>
</feature>
<feature type="domain" description="EF-hand" evidence="3">
    <location>
        <begin position="203"/>
        <end position="238"/>
    </location>
</feature>
<keyword evidence="5" id="KW-1185">Reference proteome</keyword>
<evidence type="ECO:0000313" key="5">
    <source>
        <dbReference type="Proteomes" id="UP001208570"/>
    </source>
</evidence>
<dbReference type="GO" id="GO:0005509">
    <property type="term" value="F:calcium ion binding"/>
    <property type="evidence" value="ECO:0007669"/>
    <property type="project" value="InterPro"/>
</dbReference>
<evidence type="ECO:0000259" key="3">
    <source>
        <dbReference type="PROSITE" id="PS50222"/>
    </source>
</evidence>
<dbReference type="GO" id="GO:0043195">
    <property type="term" value="C:terminal bouton"/>
    <property type="evidence" value="ECO:0007669"/>
    <property type="project" value="TreeGrafter"/>
</dbReference>
<protein>
    <recommendedName>
        <fullName evidence="3">EF-hand domain-containing protein</fullName>
    </recommendedName>
</protein>
<evidence type="ECO:0000313" key="4">
    <source>
        <dbReference type="EMBL" id="KAK2149853.1"/>
    </source>
</evidence>
<dbReference type="SUPFAM" id="SSF47473">
    <property type="entry name" value="EF-hand"/>
    <property type="match status" value="1"/>
</dbReference>
<dbReference type="InterPro" id="IPR051001">
    <property type="entry name" value="Calbindin_Ca-bind"/>
</dbReference>
<comment type="caution">
    <text evidence="4">The sequence shown here is derived from an EMBL/GenBank/DDBJ whole genome shotgun (WGS) entry which is preliminary data.</text>
</comment>
<organism evidence="4 5">
    <name type="scientific">Paralvinella palmiformis</name>
    <dbReference type="NCBI Taxonomy" id="53620"/>
    <lineage>
        <taxon>Eukaryota</taxon>
        <taxon>Metazoa</taxon>
        <taxon>Spiralia</taxon>
        <taxon>Lophotrochozoa</taxon>
        <taxon>Annelida</taxon>
        <taxon>Polychaeta</taxon>
        <taxon>Sedentaria</taxon>
        <taxon>Canalipalpata</taxon>
        <taxon>Terebellida</taxon>
        <taxon>Terebelliformia</taxon>
        <taxon>Alvinellidae</taxon>
        <taxon>Paralvinella</taxon>
    </lineage>
</organism>
<dbReference type="PROSITE" id="PS00018">
    <property type="entry name" value="EF_HAND_1"/>
    <property type="match status" value="4"/>
</dbReference>
<feature type="domain" description="EF-hand" evidence="3">
    <location>
        <begin position="327"/>
        <end position="362"/>
    </location>
</feature>
<dbReference type="GO" id="GO:0005829">
    <property type="term" value="C:cytosol"/>
    <property type="evidence" value="ECO:0007669"/>
    <property type="project" value="TreeGrafter"/>
</dbReference>
<proteinExistence type="predicted"/>
<evidence type="ECO:0000256" key="1">
    <source>
        <dbReference type="ARBA" id="ARBA00022837"/>
    </source>
</evidence>
<dbReference type="PANTHER" id="PTHR19972">
    <property type="entry name" value="CALBINDIN"/>
    <property type="match status" value="1"/>
</dbReference>
<dbReference type="AlphaFoldDB" id="A0AAD9JB79"/>
<reference evidence="4" key="1">
    <citation type="journal article" date="2023" name="Mol. Biol. Evol.">
        <title>Third-Generation Sequencing Reveals the Adaptive Role of the Epigenome in Three Deep-Sea Polychaetes.</title>
        <authorList>
            <person name="Perez M."/>
            <person name="Aroh O."/>
            <person name="Sun Y."/>
            <person name="Lan Y."/>
            <person name="Juniper S.K."/>
            <person name="Young C.R."/>
            <person name="Angers B."/>
            <person name="Qian P.Y."/>
        </authorList>
    </citation>
    <scope>NUCLEOTIDE SEQUENCE</scope>
    <source>
        <strain evidence="4">P08H-3</strain>
    </source>
</reference>
<name>A0AAD9JB79_9ANNE</name>
<dbReference type="GO" id="GO:0030425">
    <property type="term" value="C:dendrite"/>
    <property type="evidence" value="ECO:0007669"/>
    <property type="project" value="TreeGrafter"/>
</dbReference>
<dbReference type="Gene3D" id="1.10.238.10">
    <property type="entry name" value="EF-hand"/>
    <property type="match status" value="2"/>
</dbReference>
<dbReference type="SMART" id="SM00054">
    <property type="entry name" value="EFh"/>
    <property type="match status" value="3"/>
</dbReference>
<dbReference type="InterPro" id="IPR002048">
    <property type="entry name" value="EF_hand_dom"/>
</dbReference>
<feature type="region of interest" description="Disordered" evidence="2">
    <location>
        <begin position="41"/>
        <end position="65"/>
    </location>
</feature>
<dbReference type="EMBL" id="JAODUP010000434">
    <property type="protein sequence ID" value="KAK2149853.1"/>
    <property type="molecule type" value="Genomic_DNA"/>
</dbReference>
<dbReference type="Proteomes" id="UP001208570">
    <property type="component" value="Unassembled WGS sequence"/>
</dbReference>
<keyword evidence="1" id="KW-0106">Calcium</keyword>